<dbReference type="Proteomes" id="UP000190637">
    <property type="component" value="Unassembled WGS sequence"/>
</dbReference>
<dbReference type="GO" id="GO:0042838">
    <property type="term" value="P:D-glucarate catabolic process"/>
    <property type="evidence" value="ECO:0007669"/>
    <property type="project" value="UniProtKB-UniRule"/>
</dbReference>
<evidence type="ECO:0000256" key="5">
    <source>
        <dbReference type="HAMAP-Rule" id="MF_00694"/>
    </source>
</evidence>
<evidence type="ECO:0000256" key="1">
    <source>
        <dbReference type="ARBA" id="ARBA00001446"/>
    </source>
</evidence>
<feature type="binding site" evidence="8">
    <location>
        <position position="46"/>
    </location>
    <ligand>
        <name>pyruvate</name>
        <dbReference type="ChEBI" id="CHEBI:15361"/>
    </ligand>
</feature>
<dbReference type="PANTHER" id="PTHR12128">
    <property type="entry name" value="DIHYDRODIPICOLINATE SYNTHASE"/>
    <property type="match status" value="1"/>
</dbReference>
<evidence type="ECO:0000256" key="2">
    <source>
        <dbReference type="ARBA" id="ARBA00004983"/>
    </source>
</evidence>
<dbReference type="AlphaFoldDB" id="A0A1T4JYY3"/>
<dbReference type="SMART" id="SM01130">
    <property type="entry name" value="DHDPS"/>
    <property type="match status" value="1"/>
</dbReference>
<feature type="active site" description="Schiff-base intermediate with substrate" evidence="7">
    <location>
        <position position="158"/>
    </location>
</feature>
<dbReference type="InterPro" id="IPR017655">
    <property type="entry name" value="Dehydro-deoxyglucarate_dehyd"/>
</dbReference>
<dbReference type="HAMAP" id="MF_00694">
    <property type="entry name" value="KDGDH"/>
    <property type="match status" value="1"/>
</dbReference>
<name>A0A1T4JYY3_9ACTN</name>
<dbReference type="EMBL" id="FUWS01000001">
    <property type="protein sequence ID" value="SJZ35338.1"/>
    <property type="molecule type" value="Genomic_DNA"/>
</dbReference>
<dbReference type="STRING" id="1122192.SAMN02745673_00070"/>
<dbReference type="InterPro" id="IPR002220">
    <property type="entry name" value="DapA-like"/>
</dbReference>
<evidence type="ECO:0000313" key="10">
    <source>
        <dbReference type="Proteomes" id="UP000190637"/>
    </source>
</evidence>
<dbReference type="UniPathway" id="UPA00564">
    <property type="reaction ID" value="UER00628"/>
</dbReference>
<comment type="catalytic activity">
    <reaction evidence="1 5">
        <text>5-dehydro-4-deoxy-D-glucarate + H(+) = 2,5-dioxopentanoate + CO2 + H2O</text>
        <dbReference type="Rhea" id="RHEA:24608"/>
        <dbReference type="ChEBI" id="CHEBI:15377"/>
        <dbReference type="ChEBI" id="CHEBI:15378"/>
        <dbReference type="ChEBI" id="CHEBI:16526"/>
        <dbReference type="ChEBI" id="CHEBI:42819"/>
        <dbReference type="ChEBI" id="CHEBI:58136"/>
        <dbReference type="EC" id="4.2.1.41"/>
    </reaction>
</comment>
<dbReference type="OrthoDB" id="8995637at2"/>
<dbReference type="Pfam" id="PF00701">
    <property type="entry name" value="DHDPS"/>
    <property type="match status" value="1"/>
</dbReference>
<proteinExistence type="inferred from homology"/>
<keyword evidence="4 5" id="KW-0456">Lyase</keyword>
<dbReference type="SUPFAM" id="SSF51569">
    <property type="entry name" value="Aldolase"/>
    <property type="match status" value="1"/>
</dbReference>
<accession>A0A1T4JYY3</accession>
<protein>
    <recommendedName>
        <fullName evidence="5">Probable 5-dehydro-4-deoxyglucarate dehydratase</fullName>
        <ecNumber evidence="5">4.2.1.41</ecNumber>
    </recommendedName>
    <alternativeName>
        <fullName evidence="5">5-keto-4-deoxy-glucarate dehydratase</fullName>
        <shortName evidence="5">KDGDH</shortName>
    </alternativeName>
</protein>
<evidence type="ECO:0000256" key="4">
    <source>
        <dbReference type="ARBA" id="ARBA00023239"/>
    </source>
</evidence>
<evidence type="ECO:0000256" key="7">
    <source>
        <dbReference type="PIRSR" id="PIRSR001365-1"/>
    </source>
</evidence>
<dbReference type="PANTHER" id="PTHR12128:SF19">
    <property type="entry name" value="5-DEHYDRO-4-DEOXYGLUCARATE DEHYDRATASE 2-RELATED"/>
    <property type="match status" value="1"/>
</dbReference>
<organism evidence="9 10">
    <name type="scientific">Marinactinospora thermotolerans DSM 45154</name>
    <dbReference type="NCBI Taxonomy" id="1122192"/>
    <lineage>
        <taxon>Bacteria</taxon>
        <taxon>Bacillati</taxon>
        <taxon>Actinomycetota</taxon>
        <taxon>Actinomycetes</taxon>
        <taxon>Streptosporangiales</taxon>
        <taxon>Nocardiopsidaceae</taxon>
        <taxon>Marinactinospora</taxon>
    </lineage>
</organism>
<dbReference type="GO" id="GO:0047448">
    <property type="term" value="F:5-dehydro-4-deoxyglucarate dehydratase activity"/>
    <property type="evidence" value="ECO:0007669"/>
    <property type="project" value="UniProtKB-UniRule"/>
</dbReference>
<comment type="pathway">
    <text evidence="2 5">Carbohydrate acid metabolism; D-glucarate degradation; 2,5-dioxopentanoate from D-glucarate: step 2/2.</text>
</comment>
<reference evidence="9 10" key="1">
    <citation type="submission" date="2017-02" db="EMBL/GenBank/DDBJ databases">
        <authorList>
            <person name="Peterson S.W."/>
        </authorList>
    </citation>
    <scope>NUCLEOTIDE SEQUENCE [LARGE SCALE GENOMIC DNA]</scope>
    <source>
        <strain evidence="9 10">DSM 45154</strain>
    </source>
</reference>
<evidence type="ECO:0000313" key="9">
    <source>
        <dbReference type="EMBL" id="SJZ35338.1"/>
    </source>
</evidence>
<dbReference type="EC" id="4.2.1.41" evidence="5"/>
<dbReference type="NCBIfam" id="NF002958">
    <property type="entry name" value="PRK03620.1"/>
    <property type="match status" value="1"/>
</dbReference>
<feature type="active site" description="Proton donor/acceptor" evidence="7">
    <location>
        <position position="133"/>
    </location>
</feature>
<keyword evidence="10" id="KW-1185">Reference proteome</keyword>
<evidence type="ECO:0000256" key="3">
    <source>
        <dbReference type="ARBA" id="ARBA00007592"/>
    </source>
</evidence>
<dbReference type="GO" id="GO:0008840">
    <property type="term" value="F:4-hydroxy-tetrahydrodipicolinate synthase activity"/>
    <property type="evidence" value="ECO:0007669"/>
    <property type="project" value="TreeGrafter"/>
</dbReference>
<comment type="similarity">
    <text evidence="3 5 6">Belongs to the DapA family.</text>
</comment>
<evidence type="ECO:0000256" key="6">
    <source>
        <dbReference type="PIRNR" id="PIRNR001365"/>
    </source>
</evidence>
<dbReference type="RefSeq" id="WP_078759522.1">
    <property type="nucleotide sequence ID" value="NZ_FUWS01000001.1"/>
</dbReference>
<dbReference type="InterPro" id="IPR013785">
    <property type="entry name" value="Aldolase_TIM"/>
</dbReference>
<sequence length="309" mass="31982">MEFDGILFFPVTPFDARGRLDEAALERHLRSGLEHRPGGVFAACGTGEIHALSTAEHARVVRAAVTAAGGGVPVVAGAAGGLRTAIDQAVAARDLGADAVLLFPPYLVGAPQRGLVDYVHAVAAEAKTPVIVYQRGTMALTPECAAEIAGIPGVIGIKDGLGDLDRMARIVMAVRERRGSDFTFFNGLPTAELTVRAYTGIGVPLYSSAAFAFVPEVATAFQWAVRAGDPLADTLLEVFYRPLGRLRDRTPGYAVALVKAGLELRGGAAGGVRPPFTDPTPAELVELGAIIDAGLAAVKESAAPGASEC</sequence>
<evidence type="ECO:0000256" key="8">
    <source>
        <dbReference type="PIRSR" id="PIRSR001365-2"/>
    </source>
</evidence>
<gene>
    <name evidence="9" type="ORF">SAMN02745673_00070</name>
</gene>
<dbReference type="PIRSF" id="PIRSF001365">
    <property type="entry name" value="DHDPS"/>
    <property type="match status" value="1"/>
</dbReference>
<dbReference type="Gene3D" id="3.20.20.70">
    <property type="entry name" value="Aldolase class I"/>
    <property type="match status" value="1"/>
</dbReference>